<dbReference type="InterPro" id="IPR011706">
    <property type="entry name" value="Cu-oxidase_C"/>
</dbReference>
<evidence type="ECO:0000256" key="5">
    <source>
        <dbReference type="SAM" id="SignalP"/>
    </source>
</evidence>
<dbReference type="EMBL" id="JBBPEH010000006">
    <property type="protein sequence ID" value="KAK7537485.1"/>
    <property type="molecule type" value="Genomic_DNA"/>
</dbReference>
<dbReference type="CDD" id="cd13901">
    <property type="entry name" value="CuRO_3_MaLCC_like"/>
    <property type="match status" value="1"/>
</dbReference>
<dbReference type="InterPro" id="IPR033138">
    <property type="entry name" value="Cu_oxidase_CS"/>
</dbReference>
<evidence type="ECO:0000256" key="2">
    <source>
        <dbReference type="ARBA" id="ARBA00022723"/>
    </source>
</evidence>
<keyword evidence="10" id="KW-1185">Reference proteome</keyword>
<dbReference type="SUPFAM" id="SSF49503">
    <property type="entry name" value="Cupredoxins"/>
    <property type="match status" value="3"/>
</dbReference>
<evidence type="ECO:0000313" key="10">
    <source>
        <dbReference type="Proteomes" id="UP001360953"/>
    </source>
</evidence>
<evidence type="ECO:0000313" key="9">
    <source>
        <dbReference type="EMBL" id="KAK7537485.1"/>
    </source>
</evidence>
<dbReference type="RefSeq" id="XP_066655636.1">
    <property type="nucleotide sequence ID" value="XM_066797641.1"/>
</dbReference>
<dbReference type="Pfam" id="PF07732">
    <property type="entry name" value="Cu-oxidase_3"/>
    <property type="match status" value="1"/>
</dbReference>
<evidence type="ECO:0000256" key="4">
    <source>
        <dbReference type="ARBA" id="ARBA00023008"/>
    </source>
</evidence>
<feature type="signal peptide" evidence="5">
    <location>
        <begin position="1"/>
        <end position="22"/>
    </location>
</feature>
<dbReference type="InterPro" id="IPR011707">
    <property type="entry name" value="Cu-oxidase-like_N"/>
</dbReference>
<organism evidence="9 10">
    <name type="scientific">Phyllosticta citribraziliensis</name>
    <dbReference type="NCBI Taxonomy" id="989973"/>
    <lineage>
        <taxon>Eukaryota</taxon>
        <taxon>Fungi</taxon>
        <taxon>Dikarya</taxon>
        <taxon>Ascomycota</taxon>
        <taxon>Pezizomycotina</taxon>
        <taxon>Dothideomycetes</taxon>
        <taxon>Dothideomycetes incertae sedis</taxon>
        <taxon>Botryosphaeriales</taxon>
        <taxon>Phyllostictaceae</taxon>
        <taxon>Phyllosticta</taxon>
    </lineage>
</organism>
<keyword evidence="5" id="KW-0732">Signal</keyword>
<reference evidence="9 10" key="1">
    <citation type="submission" date="2024-04" db="EMBL/GenBank/DDBJ databases">
        <title>Phyllosticta paracitricarpa is synonymous to the EU quarantine fungus P. citricarpa based on phylogenomic analyses.</title>
        <authorList>
            <consortium name="Lawrence Berkeley National Laboratory"/>
            <person name="Van ingen-buijs V.A."/>
            <person name="Van westerhoven A.C."/>
            <person name="Haridas S."/>
            <person name="Skiadas P."/>
            <person name="Martin F."/>
            <person name="Groenewald J.Z."/>
            <person name="Crous P.W."/>
            <person name="Seidl M.F."/>
        </authorList>
    </citation>
    <scope>NUCLEOTIDE SEQUENCE [LARGE SCALE GENOMIC DNA]</scope>
    <source>
        <strain evidence="9 10">CPC 17464</strain>
    </source>
</reference>
<dbReference type="PANTHER" id="PTHR11709">
    <property type="entry name" value="MULTI-COPPER OXIDASE"/>
    <property type="match status" value="1"/>
</dbReference>
<keyword evidence="4" id="KW-0186">Copper</keyword>
<name>A0ABR1LRW4_9PEZI</name>
<dbReference type="Pfam" id="PF00394">
    <property type="entry name" value="Cu-oxidase"/>
    <property type="match status" value="1"/>
</dbReference>
<feature type="domain" description="Plastocyanin-like" evidence="8">
    <location>
        <begin position="110"/>
        <end position="225"/>
    </location>
</feature>
<dbReference type="PROSITE" id="PS00079">
    <property type="entry name" value="MULTICOPPER_OXIDASE1"/>
    <property type="match status" value="1"/>
</dbReference>
<protein>
    <submittedName>
        <fullName evidence="9">Multicopper oxidase-domain-containing protein</fullName>
    </submittedName>
</protein>
<dbReference type="InterPro" id="IPR001117">
    <property type="entry name" value="Cu-oxidase_2nd"/>
</dbReference>
<accession>A0ABR1LRW4</accession>
<keyword evidence="2" id="KW-0479">Metal-binding</keyword>
<proteinExistence type="inferred from homology"/>
<feature type="chain" id="PRO_5046694975" evidence="5">
    <location>
        <begin position="23"/>
        <end position="656"/>
    </location>
</feature>
<dbReference type="GeneID" id="92030547"/>
<evidence type="ECO:0000256" key="3">
    <source>
        <dbReference type="ARBA" id="ARBA00023002"/>
    </source>
</evidence>
<dbReference type="PROSITE" id="PS00080">
    <property type="entry name" value="MULTICOPPER_OXIDASE2"/>
    <property type="match status" value="1"/>
</dbReference>
<dbReference type="Proteomes" id="UP001360953">
    <property type="component" value="Unassembled WGS sequence"/>
</dbReference>
<dbReference type="Gene3D" id="2.60.40.420">
    <property type="entry name" value="Cupredoxins - blue copper proteins"/>
    <property type="match status" value="3"/>
</dbReference>
<gene>
    <name evidence="9" type="ORF">J3D65DRAFT_571890</name>
</gene>
<evidence type="ECO:0000259" key="7">
    <source>
        <dbReference type="Pfam" id="PF07731"/>
    </source>
</evidence>
<comment type="similarity">
    <text evidence="1">Belongs to the multicopper oxidase family.</text>
</comment>
<feature type="domain" description="Plastocyanin-like" evidence="7">
    <location>
        <begin position="493"/>
        <end position="621"/>
    </location>
</feature>
<evidence type="ECO:0000259" key="8">
    <source>
        <dbReference type="Pfam" id="PF07732"/>
    </source>
</evidence>
<dbReference type="CDD" id="cd13880">
    <property type="entry name" value="CuRO_2_MaLCC_like"/>
    <property type="match status" value="1"/>
</dbReference>
<dbReference type="InterPro" id="IPR002355">
    <property type="entry name" value="Cu_oxidase_Cu_BS"/>
</dbReference>
<evidence type="ECO:0000256" key="1">
    <source>
        <dbReference type="ARBA" id="ARBA00010609"/>
    </source>
</evidence>
<sequence>MGFFNTCWDLLLHLPFFTPLGGMDHAGHGAGQQPLSIHDDLTWHPHDASNGFTCSYPSMKGFKSCNSASDRSCWLKDTTSKQPLFSQYDIHTDYENNWPTGVTREYWIEVGEKNLVNDGYSKPHGKVINGSYPGPLIEACWGDEIVVHVKNLNPTNGSTIHWHGIRMLGSNEMDGVNGVTQCPIAYGETFTYKFKATQYGNSWYHSHYSLAYSDGVAGALRIHGPDSANWDKEWRPLIITDWFHKSVFELFAQELTAGEPRTNANFTPPPEGNSILLDGHGHYDCKLSNDPKMCAPGWESYYENTFEPGKRYLINLINGGTGAAFIFSIDEHKMQVIAADFVPIEPYETNAVLLNPGQRYTVVVEANATPGDYWIRTDIPAPSGIGGIDDQEFGCGNVSYTHDGLTGIVRYNARSTETPKSTKNKFPNSCHDEPWELLKPIYKWQVDQHPQNDVLVNTYTIGIEDGTRSHNAFRWELAQKPLWLDFANPTILNVENKTWNPEYNIIDYDFNSGFVYLIITADVDPLIHADKREVPAGHPVHLHGHDFAVLAQRNNPYNEDKDPLTRFTLSNPPRRDTVFVPSNGYVALAFKPDNPGAWAVHCHLNFHASSGLAMQILERQGEILTTNGNLEATYETCASWKKYDAAHPVHQEDSGI</sequence>
<feature type="domain" description="Plastocyanin-like" evidence="6">
    <location>
        <begin position="236"/>
        <end position="377"/>
    </location>
</feature>
<comment type="caution">
    <text evidence="9">The sequence shown here is derived from an EMBL/GenBank/DDBJ whole genome shotgun (WGS) entry which is preliminary data.</text>
</comment>
<dbReference type="InterPro" id="IPR008972">
    <property type="entry name" value="Cupredoxin"/>
</dbReference>
<dbReference type="InterPro" id="IPR045087">
    <property type="entry name" value="Cu-oxidase_fam"/>
</dbReference>
<evidence type="ECO:0000259" key="6">
    <source>
        <dbReference type="Pfam" id="PF00394"/>
    </source>
</evidence>
<dbReference type="PANTHER" id="PTHR11709:SF71">
    <property type="entry name" value="OXIDOREDUCTASE TPCJ"/>
    <property type="match status" value="1"/>
</dbReference>
<dbReference type="CDD" id="cd13854">
    <property type="entry name" value="CuRO_1_MaLCC_like"/>
    <property type="match status" value="1"/>
</dbReference>
<keyword evidence="3" id="KW-0560">Oxidoreductase</keyword>
<dbReference type="Pfam" id="PF07731">
    <property type="entry name" value="Cu-oxidase_2"/>
    <property type="match status" value="1"/>
</dbReference>